<dbReference type="EMBL" id="CALBWS010000024">
    <property type="protein sequence ID" value="CAH2716198.1"/>
    <property type="molecule type" value="Genomic_DNA"/>
</dbReference>
<gene>
    <name evidence="2" type="ORF">BACCIP111895_03382</name>
</gene>
<evidence type="ECO:0000256" key="1">
    <source>
        <dbReference type="SAM" id="Phobius"/>
    </source>
</evidence>
<keyword evidence="1" id="KW-1133">Transmembrane helix</keyword>
<reference evidence="2" key="1">
    <citation type="submission" date="2022-04" db="EMBL/GenBank/DDBJ databases">
        <authorList>
            <person name="Criscuolo A."/>
        </authorList>
    </citation>
    <scope>NUCLEOTIDE SEQUENCE</scope>
    <source>
        <strain evidence="2">CIP111895</strain>
    </source>
</reference>
<evidence type="ECO:0008006" key="4">
    <source>
        <dbReference type="Google" id="ProtNLM"/>
    </source>
</evidence>
<feature type="transmembrane region" description="Helical" evidence="1">
    <location>
        <begin position="9"/>
        <end position="29"/>
    </location>
</feature>
<dbReference type="Proteomes" id="UP000838308">
    <property type="component" value="Unassembled WGS sequence"/>
</dbReference>
<dbReference type="InterPro" id="IPR025058">
    <property type="entry name" value="DUF3995"/>
</dbReference>
<evidence type="ECO:0000313" key="3">
    <source>
        <dbReference type="Proteomes" id="UP000838308"/>
    </source>
</evidence>
<comment type="caution">
    <text evidence="2">The sequence shown here is derived from an EMBL/GenBank/DDBJ whole genome shotgun (WGS) entry which is preliminary data.</text>
</comment>
<proteinExistence type="predicted"/>
<feature type="transmembrane region" description="Helical" evidence="1">
    <location>
        <begin position="53"/>
        <end position="75"/>
    </location>
</feature>
<name>A0ABM9EU73_9BACI</name>
<dbReference type="RefSeq" id="WP_248736456.1">
    <property type="nucleotide sequence ID" value="NZ_CALBWS010000024.1"/>
</dbReference>
<keyword evidence="1" id="KW-0472">Membrane</keyword>
<sequence>METKTNKYFLYLGVTWTIIFACMSFYWAMGGMLGVRSLGGEIYEMALNPDPSFIVIVWITGFIKLLGIVILMLLLASWRHSRIRKLLYFTTKTLGLFLFIYGLLNIITISLSILGILDFKIDHYAASRRLFFWEPYWMLGGIFYFFSVKKVSSPVVESHPFS</sequence>
<feature type="transmembrane region" description="Helical" evidence="1">
    <location>
        <begin position="96"/>
        <end position="117"/>
    </location>
</feature>
<organism evidence="2 3">
    <name type="scientific">Neobacillus rhizosphaerae</name>
    <dbReference type="NCBI Taxonomy" id="2880965"/>
    <lineage>
        <taxon>Bacteria</taxon>
        <taxon>Bacillati</taxon>
        <taxon>Bacillota</taxon>
        <taxon>Bacilli</taxon>
        <taxon>Bacillales</taxon>
        <taxon>Bacillaceae</taxon>
        <taxon>Neobacillus</taxon>
    </lineage>
</organism>
<dbReference type="PROSITE" id="PS51257">
    <property type="entry name" value="PROKAR_LIPOPROTEIN"/>
    <property type="match status" value="1"/>
</dbReference>
<feature type="transmembrane region" description="Helical" evidence="1">
    <location>
        <begin position="129"/>
        <end position="146"/>
    </location>
</feature>
<protein>
    <recommendedName>
        <fullName evidence="4">DUF3995 domain-containing protein</fullName>
    </recommendedName>
</protein>
<dbReference type="Pfam" id="PF13160">
    <property type="entry name" value="DUF3995"/>
    <property type="match status" value="1"/>
</dbReference>
<accession>A0ABM9EU73</accession>
<keyword evidence="3" id="KW-1185">Reference proteome</keyword>
<keyword evidence="1" id="KW-0812">Transmembrane</keyword>
<evidence type="ECO:0000313" key="2">
    <source>
        <dbReference type="EMBL" id="CAH2716198.1"/>
    </source>
</evidence>